<dbReference type="Gene3D" id="2.60.200.20">
    <property type="match status" value="1"/>
</dbReference>
<dbReference type="SUPFAM" id="SSF49879">
    <property type="entry name" value="SMAD/FHA domain"/>
    <property type="match status" value="1"/>
</dbReference>
<dbReference type="AlphaFoldDB" id="A0A2A9D4E4"/>
<sequence length="163" mass="17886">MSELVLSLLRLSYLVLLWLLVLWCINALRRDVFGTRVAARTAGKKGLRRRSPPVAVEADGEEPSARSVPVTLLVLEGPLRGTQLSLSTSAVLIGRAPSCTLVVDDDYASGRHARIFPHDGRWFVEDLGSTNGTWLGEERVGDAVPMDLNMPLRVGKTVLELRL</sequence>
<dbReference type="RefSeq" id="WP_098470009.1">
    <property type="nucleotide sequence ID" value="NZ_PDJD01000001.1"/>
</dbReference>
<feature type="domain" description="FHA" evidence="2">
    <location>
        <begin position="91"/>
        <end position="140"/>
    </location>
</feature>
<gene>
    <name evidence="3" type="ORF">ATL40_2745</name>
</gene>
<proteinExistence type="predicted"/>
<name>A0A2A9D4E4_9MICO</name>
<evidence type="ECO:0000313" key="3">
    <source>
        <dbReference type="EMBL" id="PFG21125.1"/>
    </source>
</evidence>
<keyword evidence="4" id="KW-1185">Reference proteome</keyword>
<keyword evidence="1" id="KW-0597">Phosphoprotein</keyword>
<dbReference type="InterPro" id="IPR050923">
    <property type="entry name" value="Cell_Proc_Reg/RNA_Proc"/>
</dbReference>
<accession>A0A2A9D4E4</accession>
<comment type="caution">
    <text evidence="3">The sequence shown here is derived from an EMBL/GenBank/DDBJ whole genome shotgun (WGS) entry which is preliminary data.</text>
</comment>
<dbReference type="OrthoDB" id="277520at2"/>
<dbReference type="PANTHER" id="PTHR23308">
    <property type="entry name" value="NUCLEAR INHIBITOR OF PROTEIN PHOSPHATASE-1"/>
    <property type="match status" value="1"/>
</dbReference>
<evidence type="ECO:0000313" key="4">
    <source>
        <dbReference type="Proteomes" id="UP000224915"/>
    </source>
</evidence>
<dbReference type="SMART" id="SM00240">
    <property type="entry name" value="FHA"/>
    <property type="match status" value="1"/>
</dbReference>
<dbReference type="EMBL" id="PDJD01000001">
    <property type="protein sequence ID" value="PFG21125.1"/>
    <property type="molecule type" value="Genomic_DNA"/>
</dbReference>
<evidence type="ECO:0000259" key="2">
    <source>
        <dbReference type="PROSITE" id="PS50006"/>
    </source>
</evidence>
<dbReference type="InterPro" id="IPR008984">
    <property type="entry name" value="SMAD_FHA_dom_sf"/>
</dbReference>
<dbReference type="Proteomes" id="UP000224915">
    <property type="component" value="Unassembled WGS sequence"/>
</dbReference>
<dbReference type="InterPro" id="IPR000253">
    <property type="entry name" value="FHA_dom"/>
</dbReference>
<protein>
    <submittedName>
        <fullName evidence="3">Type III secretion system (T3SS) inner membrane Yop/YscD-like protein</fullName>
    </submittedName>
</protein>
<reference evidence="3 4" key="1">
    <citation type="submission" date="2017-10" db="EMBL/GenBank/DDBJ databases">
        <title>Sequencing the genomes of 1000 actinobacteria strains.</title>
        <authorList>
            <person name="Klenk H.-P."/>
        </authorList>
    </citation>
    <scope>NUCLEOTIDE SEQUENCE [LARGE SCALE GENOMIC DNA]</scope>
    <source>
        <strain evidence="3 4">DSM 21801</strain>
    </source>
</reference>
<evidence type="ECO:0000256" key="1">
    <source>
        <dbReference type="ARBA" id="ARBA00022553"/>
    </source>
</evidence>
<dbReference type="PROSITE" id="PS50006">
    <property type="entry name" value="FHA_DOMAIN"/>
    <property type="match status" value="1"/>
</dbReference>
<organism evidence="3 4">
    <name type="scientific">Serinibacter salmoneus</name>
    <dbReference type="NCBI Taxonomy" id="556530"/>
    <lineage>
        <taxon>Bacteria</taxon>
        <taxon>Bacillati</taxon>
        <taxon>Actinomycetota</taxon>
        <taxon>Actinomycetes</taxon>
        <taxon>Micrococcales</taxon>
        <taxon>Beutenbergiaceae</taxon>
        <taxon>Serinibacter</taxon>
    </lineage>
</organism>
<dbReference type="Pfam" id="PF00498">
    <property type="entry name" value="FHA"/>
    <property type="match status" value="1"/>
</dbReference>